<protein>
    <submittedName>
        <fullName evidence="1">Uncharacterized protein</fullName>
    </submittedName>
</protein>
<dbReference type="EMBL" id="CABIJS010000111">
    <property type="protein sequence ID" value="VUZ43316.1"/>
    <property type="molecule type" value="Genomic_DNA"/>
</dbReference>
<name>A0A564Y813_HYMDI</name>
<evidence type="ECO:0000313" key="2">
    <source>
        <dbReference type="Proteomes" id="UP000321570"/>
    </source>
</evidence>
<proteinExistence type="predicted"/>
<evidence type="ECO:0000313" key="1">
    <source>
        <dbReference type="EMBL" id="VUZ43316.1"/>
    </source>
</evidence>
<reference evidence="1 2" key="1">
    <citation type="submission" date="2019-07" db="EMBL/GenBank/DDBJ databases">
        <authorList>
            <person name="Jastrzebski P J."/>
            <person name="Paukszto L."/>
            <person name="Jastrzebski P J."/>
        </authorList>
    </citation>
    <scope>NUCLEOTIDE SEQUENCE [LARGE SCALE GENOMIC DNA]</scope>
    <source>
        <strain evidence="1 2">WMS-il1</strain>
    </source>
</reference>
<dbReference type="AlphaFoldDB" id="A0A564Y813"/>
<sequence length="117" mass="13039">MAHRPCLSCLNASIDFPPFYNSLVSNKKHICTHSLSRPHPSGSYKAIFASHTRTHACQLRAPTLPAHHLSPSARSPLSLCHSFQTRCGSLEYNFGQINSWCFAPRLFLALTQTATSW</sequence>
<keyword evidence="2" id="KW-1185">Reference proteome</keyword>
<dbReference type="Proteomes" id="UP000321570">
    <property type="component" value="Unassembled WGS sequence"/>
</dbReference>
<gene>
    <name evidence="1" type="ORF">WMSIL1_LOCUS3948</name>
</gene>
<organism evidence="1 2">
    <name type="scientific">Hymenolepis diminuta</name>
    <name type="common">Rat tapeworm</name>
    <dbReference type="NCBI Taxonomy" id="6216"/>
    <lineage>
        <taxon>Eukaryota</taxon>
        <taxon>Metazoa</taxon>
        <taxon>Spiralia</taxon>
        <taxon>Lophotrochozoa</taxon>
        <taxon>Platyhelminthes</taxon>
        <taxon>Cestoda</taxon>
        <taxon>Eucestoda</taxon>
        <taxon>Cyclophyllidea</taxon>
        <taxon>Hymenolepididae</taxon>
        <taxon>Hymenolepis</taxon>
    </lineage>
</organism>
<accession>A0A564Y813</accession>